<dbReference type="InParanoid" id="A0A7M7PBC5"/>
<sequence length="1327" mass="142022">MKILLIRGLCILAMASLLLQGTDAFWRRRRRRRSSPPPKPIDTTPPVFDVKCNISLGIIHTATIPFEVTWSEPTATDVDKPASVKRHGNPPGALFSEGDHTITYQARDNVPNYSQCYVMFQIILIKCSSISHLDRGYVSCTKGNLVGSSCHYSCFQGYTLSGGTADRVCTENRQSPTLLTADWSGSQPRCVELTCFPDLVSSPPEKGAVSCTQSNLFQSVCSYSCDKGYDIPPGQSRSRVCTSSGWTGSKPECQDTAGPSFEDCPLSQILYAADRQESGIGSWTPPTPIDNSGATITDVTHDGPAPGAQLPQGHYVITYVARDGQGNEGTCVFTVTVQVIRCSTMPITPGLIVNCEHGNLRGSTCEFTCSHGYSLQGPRSSTCQKDGFAGVWTSQPPACEELQCSALEPPENGVFLNGRHCQTSYGSSCYFDCLPGFSITNNVLRCSAQTGSDEAFWEGNSPRCEVETCERPDLDGPLEVPDDFSVCGTEVQIPAGIECEFECSQGYFIQGASLATCGLTGSWEHPLPTCKVVTCLASNLPAPLHGGKSGCPHDRELFGSVCSLFCDVGHEASEATPVRRVCQDDGQGGGVWSGGPISCSVVQCLPLDIPSHGYVDGCQLADQARDPTMRQAYGTTCITLCSQGYTPIGTTTRRCLADGRWDGLAQTCVDLTAPNVLCPPDTVLYADPGRSVGTVNWDQLEPIQASDAGLMIAAQLESIDSNPIGSKPTTLTEGDHSLVYRATDAAGNTDTCSFDLQVKVVRCPPIYAPSKGHVTLLLGQGSCEGGAVLGSTCQVTCNLGYDLPDKMEHVELICGQSGGGSNTIGAWNENVPICQVARCEIQPSANSSVRGCPFEDASYGDQCEFACDDGYLTEQGHKRATRTCTADGIFSGEDLVCNASVSCLSGFRLDHGTVSPAECTNSDSRIPYDTPCNFLCNNGFLQHGSFAKTCTADGTWSDNRIVYCEDHQEPTFDEPCPRYINVNADRGALNTTVDFVIPSASDNSGNVTVKRIAGLPEPNATFLEGTTTTSYIASDPSGNAGRCQIDIHVNVFRCRRPQAPSRGSLVNCTDPIYGSECSYTCNQGYELVGPSIRTCELTQGQAPASWDGEQPSCRPRTCPSLATPPLAVRSGCHQEPPAEETFGTLCTFYCPYGFRGVGDHQKRCQADGTWSGSDFTCQAVACAPLGVVNGATITPADCQTDPTFGETCLLRCNTPGFQIQPRILSDTVCLGTGFWSRNITQASCVDIEEPVFTACPNDFIVYTPEGELLADITWDVQATDNDPTAATSIVCDLEQGLMPEGDYAVECTASDPKGNTQTCFFEINVRG</sequence>
<proteinExistence type="predicted"/>
<feature type="signal peptide" evidence="4">
    <location>
        <begin position="1"/>
        <end position="24"/>
    </location>
</feature>
<feature type="domain" description="Sushi" evidence="6">
    <location>
        <begin position="467"/>
        <end position="532"/>
    </location>
</feature>
<feature type="domain" description="HYR" evidence="5">
    <location>
        <begin position="41"/>
        <end position="124"/>
    </location>
</feature>
<feature type="domain" description="Sushi" evidence="6">
    <location>
        <begin position="193"/>
        <end position="255"/>
    </location>
</feature>
<organism evidence="7 8">
    <name type="scientific">Strongylocentrotus purpuratus</name>
    <name type="common">Purple sea urchin</name>
    <dbReference type="NCBI Taxonomy" id="7668"/>
    <lineage>
        <taxon>Eukaryota</taxon>
        <taxon>Metazoa</taxon>
        <taxon>Echinodermata</taxon>
        <taxon>Eleutherozoa</taxon>
        <taxon>Echinozoa</taxon>
        <taxon>Echinoidea</taxon>
        <taxon>Euechinoidea</taxon>
        <taxon>Echinacea</taxon>
        <taxon>Camarodonta</taxon>
        <taxon>Echinidea</taxon>
        <taxon>Strongylocentrotidae</taxon>
        <taxon>Strongylocentrotus</taxon>
    </lineage>
</organism>
<keyword evidence="3" id="KW-0768">Sushi</keyword>
<dbReference type="GeneID" id="105437802"/>
<feature type="domain" description="Sushi" evidence="6">
    <location>
        <begin position="837"/>
        <end position="899"/>
    </location>
</feature>
<dbReference type="InterPro" id="IPR003410">
    <property type="entry name" value="HYR_dom"/>
</dbReference>
<comment type="caution">
    <text evidence="3">Lacks conserved residue(s) required for the propagation of feature annotation.</text>
</comment>
<evidence type="ECO:0000259" key="6">
    <source>
        <dbReference type="PROSITE" id="PS50923"/>
    </source>
</evidence>
<feature type="domain" description="HYR" evidence="5">
    <location>
        <begin position="1245"/>
        <end position="1327"/>
    </location>
</feature>
<dbReference type="PANTHER" id="PTHR46343">
    <property type="entry name" value="HYR DOMAIN-CONTAINING PROTEIN"/>
    <property type="match status" value="1"/>
</dbReference>
<dbReference type="PANTHER" id="PTHR46343:SF2">
    <property type="entry name" value="SUSHI_VON WILLEBRAND FACTOR TYPE A_EGF_PENTRAXIN DOMAIN-CONTAINING 1"/>
    <property type="match status" value="1"/>
</dbReference>
<evidence type="ECO:0000256" key="2">
    <source>
        <dbReference type="ARBA" id="ARBA00023157"/>
    </source>
</evidence>
<dbReference type="Pfam" id="PF02494">
    <property type="entry name" value="HYR"/>
    <property type="match status" value="5"/>
</dbReference>
<dbReference type="EnsemblMetazoa" id="XM_030990757">
    <property type="protein sequence ID" value="XP_030846617"/>
    <property type="gene ID" value="LOC105437802"/>
</dbReference>
<feature type="domain" description="Sushi" evidence="6">
    <location>
        <begin position="402"/>
        <end position="466"/>
    </location>
</feature>
<dbReference type="RefSeq" id="XP_030846617.1">
    <property type="nucleotide sequence ID" value="XM_030990757.1"/>
</dbReference>
<feature type="domain" description="Sushi" evidence="6">
    <location>
        <begin position="901"/>
        <end position="966"/>
    </location>
</feature>
<evidence type="ECO:0000256" key="4">
    <source>
        <dbReference type="SAM" id="SignalP"/>
    </source>
</evidence>
<keyword evidence="2 3" id="KW-1015">Disulfide bond</keyword>
<dbReference type="KEGG" id="spu:105437802"/>
<reference evidence="8" key="1">
    <citation type="submission" date="2015-02" db="EMBL/GenBank/DDBJ databases">
        <title>Genome sequencing for Strongylocentrotus purpuratus.</title>
        <authorList>
            <person name="Murali S."/>
            <person name="Liu Y."/>
            <person name="Vee V."/>
            <person name="English A."/>
            <person name="Wang M."/>
            <person name="Skinner E."/>
            <person name="Han Y."/>
            <person name="Muzny D.M."/>
            <person name="Worley K.C."/>
            <person name="Gibbs R.A."/>
        </authorList>
    </citation>
    <scope>NUCLEOTIDE SEQUENCE</scope>
</reference>
<dbReference type="InterPro" id="IPR000436">
    <property type="entry name" value="Sushi_SCR_CCP_dom"/>
</dbReference>
<feature type="disulfide bond" evidence="3">
    <location>
        <begin position="1150"/>
        <end position="1177"/>
    </location>
</feature>
<feature type="domain" description="HYR" evidence="5">
    <location>
        <begin position="669"/>
        <end position="760"/>
    </location>
</feature>
<dbReference type="SUPFAM" id="SSF57535">
    <property type="entry name" value="Complement control module/SCR domain"/>
    <property type="match status" value="12"/>
</dbReference>
<evidence type="ECO:0008006" key="9">
    <source>
        <dbReference type="Google" id="ProtNLM"/>
    </source>
</evidence>
<dbReference type="PROSITE" id="PS50923">
    <property type="entry name" value="SUSHI"/>
    <property type="match status" value="10"/>
</dbReference>
<feature type="domain" description="Sushi" evidence="6">
    <location>
        <begin position="1130"/>
        <end position="1179"/>
    </location>
</feature>
<name>A0A7M7PBC5_STRPU</name>
<keyword evidence="4" id="KW-0732">Signal</keyword>
<feature type="disulfide bond" evidence="3">
    <location>
        <begin position="503"/>
        <end position="530"/>
    </location>
</feature>
<feature type="domain" description="HYR" evidence="5">
    <location>
        <begin position="966"/>
        <end position="1051"/>
    </location>
</feature>
<feature type="domain" description="HYR" evidence="5">
    <location>
        <begin position="254"/>
        <end position="339"/>
    </location>
</feature>
<accession>A0A7M7PBC5</accession>
<dbReference type="Gene3D" id="2.10.70.10">
    <property type="entry name" value="Complement Module, domain 1"/>
    <property type="match status" value="13"/>
</dbReference>
<dbReference type="InterPro" id="IPR035976">
    <property type="entry name" value="Sushi/SCR/CCP_sf"/>
</dbReference>
<dbReference type="Proteomes" id="UP000007110">
    <property type="component" value="Unassembled WGS sequence"/>
</dbReference>
<evidence type="ECO:0000313" key="7">
    <source>
        <dbReference type="EnsemblMetazoa" id="XP_030846617"/>
    </source>
</evidence>
<evidence type="ECO:0000256" key="3">
    <source>
        <dbReference type="PROSITE-ProRule" id="PRU00302"/>
    </source>
</evidence>
<dbReference type="OMA" id="CKAKVIN"/>
<dbReference type="Pfam" id="PF00084">
    <property type="entry name" value="Sushi"/>
    <property type="match status" value="10"/>
</dbReference>
<dbReference type="OrthoDB" id="406096at2759"/>
<feature type="disulfide bond" evidence="3">
    <location>
        <begin position="641"/>
        <end position="668"/>
    </location>
</feature>
<dbReference type="InterPro" id="IPR043555">
    <property type="entry name" value="SRPX-like"/>
</dbReference>
<dbReference type="SMART" id="SM00032">
    <property type="entry name" value="CCP"/>
    <property type="match status" value="13"/>
</dbReference>
<feature type="domain" description="Sushi" evidence="6">
    <location>
        <begin position="125"/>
        <end position="192"/>
    </location>
</feature>
<feature type="domain" description="Sushi" evidence="6">
    <location>
        <begin position="616"/>
        <end position="670"/>
    </location>
</feature>
<keyword evidence="8" id="KW-1185">Reference proteome</keyword>
<protein>
    <recommendedName>
        <fullName evidence="9">Sushi, von Willebrand factor type A, EGF and pentraxin domain-containing protein 1-like</fullName>
    </recommendedName>
</protein>
<dbReference type="CDD" id="cd00033">
    <property type="entry name" value="CCP"/>
    <property type="match status" value="10"/>
</dbReference>
<feature type="domain" description="Sushi" evidence="6">
    <location>
        <begin position="1052"/>
        <end position="1115"/>
    </location>
</feature>
<keyword evidence="1" id="KW-0677">Repeat</keyword>
<evidence type="ECO:0000259" key="5">
    <source>
        <dbReference type="PROSITE" id="PS50825"/>
    </source>
</evidence>
<evidence type="ECO:0000313" key="8">
    <source>
        <dbReference type="Proteomes" id="UP000007110"/>
    </source>
</evidence>
<feature type="domain" description="Sushi" evidence="6">
    <location>
        <begin position="340"/>
        <end position="401"/>
    </location>
</feature>
<feature type="chain" id="PRO_5029448704" description="Sushi, von Willebrand factor type A, EGF and pentraxin domain-containing protein 1-like" evidence="4">
    <location>
        <begin position="25"/>
        <end position="1327"/>
    </location>
</feature>
<reference evidence="7" key="2">
    <citation type="submission" date="2021-01" db="UniProtKB">
        <authorList>
            <consortium name="EnsemblMetazoa"/>
        </authorList>
    </citation>
    <scope>IDENTIFICATION</scope>
</reference>
<evidence type="ECO:0000256" key="1">
    <source>
        <dbReference type="ARBA" id="ARBA00022737"/>
    </source>
</evidence>
<dbReference type="PROSITE" id="PS50825">
    <property type="entry name" value="HYR"/>
    <property type="match status" value="5"/>
</dbReference>